<organism evidence="1 2">
    <name type="scientific">Elysia crispata</name>
    <name type="common">lettuce slug</name>
    <dbReference type="NCBI Taxonomy" id="231223"/>
    <lineage>
        <taxon>Eukaryota</taxon>
        <taxon>Metazoa</taxon>
        <taxon>Spiralia</taxon>
        <taxon>Lophotrochozoa</taxon>
        <taxon>Mollusca</taxon>
        <taxon>Gastropoda</taxon>
        <taxon>Heterobranchia</taxon>
        <taxon>Euthyneura</taxon>
        <taxon>Panpulmonata</taxon>
        <taxon>Sacoglossa</taxon>
        <taxon>Placobranchoidea</taxon>
        <taxon>Plakobranchidae</taxon>
        <taxon>Elysia</taxon>
    </lineage>
</organism>
<keyword evidence="2" id="KW-1185">Reference proteome</keyword>
<gene>
    <name evidence="1" type="ORF">RRG08_010676</name>
</gene>
<accession>A0AAE0Z0Q7</accession>
<protein>
    <submittedName>
        <fullName evidence="1">Uncharacterized protein</fullName>
    </submittedName>
</protein>
<dbReference type="Proteomes" id="UP001283361">
    <property type="component" value="Unassembled WGS sequence"/>
</dbReference>
<dbReference type="AlphaFoldDB" id="A0AAE0Z0Q7"/>
<evidence type="ECO:0000313" key="1">
    <source>
        <dbReference type="EMBL" id="KAK3760704.1"/>
    </source>
</evidence>
<dbReference type="EMBL" id="JAWDGP010004964">
    <property type="protein sequence ID" value="KAK3760704.1"/>
    <property type="molecule type" value="Genomic_DNA"/>
</dbReference>
<proteinExistence type="predicted"/>
<sequence>MDRSNKPHGFVQNYLDLEIWFNVLTCMSLHYESRNFLAIYDAFLISSTLATSDLRPKISPYQLMPSPGIFARTPVTSQYLRLCDGACFLDKAAGELTSQGSEDEEKKLKWVGGR</sequence>
<comment type="caution">
    <text evidence="1">The sequence shown here is derived from an EMBL/GenBank/DDBJ whole genome shotgun (WGS) entry which is preliminary data.</text>
</comment>
<evidence type="ECO:0000313" key="2">
    <source>
        <dbReference type="Proteomes" id="UP001283361"/>
    </source>
</evidence>
<reference evidence="1" key="1">
    <citation type="journal article" date="2023" name="G3 (Bethesda)">
        <title>A reference genome for the long-term kleptoplast-retaining sea slug Elysia crispata morphotype clarki.</title>
        <authorList>
            <person name="Eastman K.E."/>
            <person name="Pendleton A.L."/>
            <person name="Shaikh M.A."/>
            <person name="Suttiyut T."/>
            <person name="Ogas R."/>
            <person name="Tomko P."/>
            <person name="Gavelis G."/>
            <person name="Widhalm J.R."/>
            <person name="Wisecaver J.H."/>
        </authorList>
    </citation>
    <scope>NUCLEOTIDE SEQUENCE</scope>
    <source>
        <strain evidence="1">ECLA1</strain>
    </source>
</reference>
<name>A0AAE0Z0Q7_9GAST</name>